<dbReference type="AlphaFoldDB" id="A0A9D4BIQ5"/>
<accession>A0A9D4BIQ5</accession>
<keyword evidence="5" id="KW-0812">Transmembrane</keyword>
<evidence type="ECO:0000256" key="8">
    <source>
        <dbReference type="ARBA" id="ARBA00023128"/>
    </source>
</evidence>
<keyword evidence="9" id="KW-0472">Membrane</keyword>
<dbReference type="Pfam" id="PF01459">
    <property type="entry name" value="Porin_3"/>
    <property type="match status" value="1"/>
</dbReference>
<keyword evidence="3" id="KW-0813">Transport</keyword>
<comment type="caution">
    <text evidence="11">The sequence shown here is derived from an EMBL/GenBank/DDBJ whole genome shotgun (WGS) entry which is preliminary data.</text>
</comment>
<keyword evidence="8" id="KW-0496">Mitochondrion</keyword>
<dbReference type="InterPro" id="IPR023614">
    <property type="entry name" value="Porin_dom_sf"/>
</dbReference>
<reference evidence="11" key="1">
    <citation type="journal article" date="2019" name="bioRxiv">
        <title>The Genome of the Zebra Mussel, Dreissena polymorpha: A Resource for Invasive Species Research.</title>
        <authorList>
            <person name="McCartney M.A."/>
            <person name="Auch B."/>
            <person name="Kono T."/>
            <person name="Mallez S."/>
            <person name="Zhang Y."/>
            <person name="Obille A."/>
            <person name="Becker A."/>
            <person name="Abrahante J.E."/>
            <person name="Garbe J."/>
            <person name="Badalamenti J.P."/>
            <person name="Herman A."/>
            <person name="Mangelson H."/>
            <person name="Liachko I."/>
            <person name="Sullivan S."/>
            <person name="Sone E.D."/>
            <person name="Koren S."/>
            <person name="Silverstein K.A.T."/>
            <person name="Beckman K.B."/>
            <person name="Gohl D.M."/>
        </authorList>
    </citation>
    <scope>NUCLEOTIDE SEQUENCE</scope>
    <source>
        <strain evidence="11">Duluth1</strain>
        <tissue evidence="11">Whole animal</tissue>
    </source>
</reference>
<dbReference type="OrthoDB" id="19656at2759"/>
<dbReference type="GO" id="GO:0008320">
    <property type="term" value="F:protein transmembrane transporter activity"/>
    <property type="evidence" value="ECO:0007669"/>
    <property type="project" value="InterPro"/>
</dbReference>
<feature type="compositionally biased region" description="Polar residues" evidence="10">
    <location>
        <begin position="54"/>
        <end position="64"/>
    </location>
</feature>
<gene>
    <name evidence="11" type="ORF">DPMN_079866</name>
</gene>
<name>A0A9D4BIQ5_DREPO</name>
<evidence type="ECO:0000256" key="3">
    <source>
        <dbReference type="ARBA" id="ARBA00022448"/>
    </source>
</evidence>
<keyword evidence="6" id="KW-1000">Mitochondrion outer membrane</keyword>
<evidence type="ECO:0000313" key="11">
    <source>
        <dbReference type="EMBL" id="KAH3704805.1"/>
    </source>
</evidence>
<feature type="compositionally biased region" description="Pro residues" evidence="10">
    <location>
        <begin position="25"/>
        <end position="38"/>
    </location>
</feature>
<dbReference type="EMBL" id="JAIWYP010000015">
    <property type="protein sequence ID" value="KAH3704805.1"/>
    <property type="molecule type" value="Genomic_DNA"/>
</dbReference>
<reference evidence="11" key="2">
    <citation type="submission" date="2020-11" db="EMBL/GenBank/DDBJ databases">
        <authorList>
            <person name="McCartney M.A."/>
            <person name="Auch B."/>
            <person name="Kono T."/>
            <person name="Mallez S."/>
            <person name="Becker A."/>
            <person name="Gohl D.M."/>
            <person name="Silverstein K.A.T."/>
            <person name="Koren S."/>
            <person name="Bechman K.B."/>
            <person name="Herman A."/>
            <person name="Abrahante J.E."/>
            <person name="Garbe J."/>
        </authorList>
    </citation>
    <scope>NUCLEOTIDE SEQUENCE</scope>
    <source>
        <strain evidence="11">Duluth1</strain>
        <tissue evidence="11">Whole animal</tissue>
    </source>
</reference>
<evidence type="ECO:0000256" key="2">
    <source>
        <dbReference type="ARBA" id="ARBA00010510"/>
    </source>
</evidence>
<protein>
    <submittedName>
        <fullName evidence="11">Uncharacterized protein</fullName>
    </submittedName>
</protein>
<keyword evidence="12" id="KW-1185">Reference proteome</keyword>
<organism evidence="11 12">
    <name type="scientific">Dreissena polymorpha</name>
    <name type="common">Zebra mussel</name>
    <name type="synonym">Mytilus polymorpha</name>
    <dbReference type="NCBI Taxonomy" id="45954"/>
    <lineage>
        <taxon>Eukaryota</taxon>
        <taxon>Metazoa</taxon>
        <taxon>Spiralia</taxon>
        <taxon>Lophotrochozoa</taxon>
        <taxon>Mollusca</taxon>
        <taxon>Bivalvia</taxon>
        <taxon>Autobranchia</taxon>
        <taxon>Heteroconchia</taxon>
        <taxon>Euheterodonta</taxon>
        <taxon>Imparidentia</taxon>
        <taxon>Neoheterodontei</taxon>
        <taxon>Myida</taxon>
        <taxon>Dreissenoidea</taxon>
        <taxon>Dreissenidae</taxon>
        <taxon>Dreissena</taxon>
    </lineage>
</organism>
<evidence type="ECO:0000256" key="7">
    <source>
        <dbReference type="ARBA" id="ARBA00022927"/>
    </source>
</evidence>
<evidence type="ECO:0000256" key="4">
    <source>
        <dbReference type="ARBA" id="ARBA00022452"/>
    </source>
</evidence>
<feature type="region of interest" description="Disordered" evidence="10">
    <location>
        <begin position="1"/>
        <end position="68"/>
    </location>
</feature>
<dbReference type="GO" id="GO:0030150">
    <property type="term" value="P:protein import into mitochondrial matrix"/>
    <property type="evidence" value="ECO:0007669"/>
    <property type="project" value="InterPro"/>
</dbReference>
<dbReference type="Gene3D" id="2.40.160.10">
    <property type="entry name" value="Porin"/>
    <property type="match status" value="1"/>
</dbReference>
<evidence type="ECO:0000256" key="1">
    <source>
        <dbReference type="ARBA" id="ARBA00004374"/>
    </source>
</evidence>
<dbReference type="InterPro" id="IPR027246">
    <property type="entry name" value="Porin_Euk/Tom40"/>
</dbReference>
<dbReference type="Proteomes" id="UP000828390">
    <property type="component" value="Unassembled WGS sequence"/>
</dbReference>
<evidence type="ECO:0000256" key="9">
    <source>
        <dbReference type="ARBA" id="ARBA00023136"/>
    </source>
</evidence>
<dbReference type="GO" id="GO:0005741">
    <property type="term" value="C:mitochondrial outer membrane"/>
    <property type="evidence" value="ECO:0007669"/>
    <property type="project" value="UniProtKB-SubCell"/>
</dbReference>
<evidence type="ECO:0000313" key="12">
    <source>
        <dbReference type="Proteomes" id="UP000828390"/>
    </source>
</evidence>
<dbReference type="InterPro" id="IPR037930">
    <property type="entry name" value="Tom40"/>
</dbReference>
<comment type="subcellular location">
    <subcellularLocation>
        <location evidence="1">Mitochondrion outer membrane</location>
        <topology evidence="1">Multi-pass membrane protein</topology>
    </subcellularLocation>
</comment>
<dbReference type="CDD" id="cd07305">
    <property type="entry name" value="Porin3_Tom40"/>
    <property type="match status" value="1"/>
</dbReference>
<keyword evidence="7" id="KW-0653">Protein transport</keyword>
<comment type="similarity">
    <text evidence="2">Belongs to the Tom40 family.</text>
</comment>
<evidence type="ECO:0000256" key="5">
    <source>
        <dbReference type="ARBA" id="ARBA00022692"/>
    </source>
</evidence>
<evidence type="ECO:0000256" key="6">
    <source>
        <dbReference type="ARBA" id="ARBA00022787"/>
    </source>
</evidence>
<keyword evidence="4" id="KW-1134">Transmembrane beta strand</keyword>
<dbReference type="PANTHER" id="PTHR10802">
    <property type="entry name" value="MITOCHONDRIAL IMPORT RECEPTOR SUBUNIT TOM40"/>
    <property type="match status" value="1"/>
</dbReference>
<evidence type="ECO:0000256" key="10">
    <source>
        <dbReference type="SAM" id="MobiDB-lite"/>
    </source>
</evidence>
<feature type="compositionally biased region" description="Polar residues" evidence="10">
    <location>
        <begin position="1"/>
        <end position="23"/>
    </location>
</feature>
<sequence length="353" mass="37597">MGNNASAPATHSPPVQRSETSASALPPPPPTGMPPVPPQMKHEDIQVQMAEAKQSASQRSNNPGTYEELHKKTRELFPQVFEGGKIVFSKPLSSHFQITHNLQLANPMTSGYRFGATYAGTKQFSPQEAYPIMLGDTDASGNLNANIIHAFTKNTLTRFVAQFQGDKTNTQMVTDYRGSCFTASFTAANPDLLNGSGIFVGHYLHRAASSVDLGAECMVQRGGQVPGGQIAVLSLAARFNGDKRSLAVSLTPAGPAGPQAHLTYCHRINDHLQVGAELETMSGMGEAVASVGYQQEIPSAGVNFKGQVDTTLTVQATLEKKLLESMVPISFTLSAIGNPSKSDFKFGVGMMLG</sequence>
<proteinExistence type="inferred from homology"/>